<dbReference type="OrthoDB" id="9758822at2"/>
<dbReference type="InterPro" id="IPR017853">
    <property type="entry name" value="GH"/>
</dbReference>
<dbReference type="STRING" id="188872.SAMN03080602_00384"/>
<evidence type="ECO:0000256" key="2">
    <source>
        <dbReference type="ARBA" id="ARBA00023295"/>
    </source>
</evidence>
<dbReference type="SUPFAM" id="SSF51445">
    <property type="entry name" value="(Trans)glycosidases"/>
    <property type="match status" value="1"/>
</dbReference>
<dbReference type="Pfam" id="PF02065">
    <property type="entry name" value="Melibiase"/>
    <property type="match status" value="1"/>
</dbReference>
<name>A0A1X7I3A5_9FLAO</name>
<dbReference type="InterPro" id="IPR050985">
    <property type="entry name" value="Alpha-glycosidase_related"/>
</dbReference>
<dbReference type="AlphaFoldDB" id="A0A1X7I3A5"/>
<dbReference type="PANTHER" id="PTHR43053">
    <property type="entry name" value="GLYCOSIDASE FAMILY 31"/>
    <property type="match status" value="1"/>
</dbReference>
<dbReference type="PANTHER" id="PTHR43053:SF3">
    <property type="entry name" value="ALPHA-GALACTOSIDASE C-RELATED"/>
    <property type="match status" value="1"/>
</dbReference>
<dbReference type="Gene3D" id="3.20.20.70">
    <property type="entry name" value="Aldolase class I"/>
    <property type="match status" value="1"/>
</dbReference>
<dbReference type="Proteomes" id="UP000193420">
    <property type="component" value="Unassembled WGS sequence"/>
</dbReference>
<keyword evidence="1" id="KW-0378">Hydrolase</keyword>
<proteinExistence type="predicted"/>
<keyword evidence="4" id="KW-1185">Reference proteome</keyword>
<dbReference type="EMBL" id="FXAO01000001">
    <property type="protein sequence ID" value="SMG08858.1"/>
    <property type="molecule type" value="Genomic_DNA"/>
</dbReference>
<sequence>MRTVLIKIYGSLIILLASHGVRSQSVDFNSKHIQVKIFSNFNREIKWLDAEDNNLTYFNPKVQEGIVVNGKLYSTFKIDMDKVVQKLIDHKEFGECLQMDISGLYSDPDVSLKKTTSILLPKDFPNAAIFETSYRNLGSQKIRIDTIYSQRLALELHESTKVNNTAYSLVSFQGGVNEWGRDYAVIGLEPGFSQDNFQGMHPTEKGEIIGGGIPFIDVWGENMGVALAHLGKQPEWVSLPVRMQADKKVEMGISEIPDERLGLKKWLTPNEVYSTVMTTVIFHKLDYYNALNTYANLLRKRGVNIPRSSPEEAYEPYWKSWGFELDFTLDEIYGILPELKDMGIKVANLDDGWFDYYGDWEVNRAIGKFPDGSQDMVKFVNRVHQEGIKTNLWWYPLGVSAESQLAKNHNEYLVVDETGSYPVDARGLYQLCPAYKPAMEHVENLVKRFVVDWDYDGLYSDTRGLSAVPPCFNVVHDHATPLESFQEVPKVFEVIKSTLDKYKKHSIHEVCICAVPHSPYNMPYYDIANASDPINSLQTRRRIKVEKAIHGPAYAVGDCYQVPEDEWSGFSVPQDFESAMGTGAQVTTFYTDLDTEQKKEWKRWVQEYNSKKLSSATYTNLYDIAFDKPEVHVIEKEGQLFYGMYADLWSKTDSIELRGLRKGVAYVVYDYANNRKLANVHGDSPYINIGFRDHLLIQVVPENK</sequence>
<evidence type="ECO:0000313" key="4">
    <source>
        <dbReference type="Proteomes" id="UP000193420"/>
    </source>
</evidence>
<gene>
    <name evidence="3" type="ORF">SAMN03080602_00384</name>
</gene>
<protein>
    <submittedName>
        <fullName evidence="3">Alpha-galactosidase</fullName>
    </submittedName>
</protein>
<reference evidence="4" key="1">
    <citation type="submission" date="2017-04" db="EMBL/GenBank/DDBJ databases">
        <authorList>
            <person name="Varghese N."/>
            <person name="Submissions S."/>
        </authorList>
    </citation>
    <scope>NUCLEOTIDE SEQUENCE [LARGE SCALE GENOMIC DNA]</scope>
    <source>
        <strain evidence="4">DSM 19835</strain>
    </source>
</reference>
<evidence type="ECO:0000313" key="3">
    <source>
        <dbReference type="EMBL" id="SMG08858.1"/>
    </source>
</evidence>
<keyword evidence="2" id="KW-0326">Glycosidase</keyword>
<dbReference type="RefSeq" id="WP_085495647.1">
    <property type="nucleotide sequence ID" value="NZ_FXAO01000001.1"/>
</dbReference>
<accession>A0A1X7I3A5</accession>
<evidence type="ECO:0000256" key="1">
    <source>
        <dbReference type="ARBA" id="ARBA00022801"/>
    </source>
</evidence>
<dbReference type="InterPro" id="IPR013785">
    <property type="entry name" value="Aldolase_TIM"/>
</dbReference>
<organism evidence="3 4">
    <name type="scientific">Arenibacter troitsensis</name>
    <dbReference type="NCBI Taxonomy" id="188872"/>
    <lineage>
        <taxon>Bacteria</taxon>
        <taxon>Pseudomonadati</taxon>
        <taxon>Bacteroidota</taxon>
        <taxon>Flavobacteriia</taxon>
        <taxon>Flavobacteriales</taxon>
        <taxon>Flavobacteriaceae</taxon>
        <taxon>Arenibacter</taxon>
    </lineage>
</organism>
<dbReference type="GO" id="GO:0004557">
    <property type="term" value="F:alpha-galactosidase activity"/>
    <property type="evidence" value="ECO:0007669"/>
    <property type="project" value="UniProtKB-ARBA"/>
</dbReference>